<dbReference type="PANTHER" id="PTHR37031">
    <property type="entry name" value="METALLOPHOSPHATASE BINDING DOMAIN PROTEIN"/>
    <property type="match status" value="1"/>
</dbReference>
<sequence length="604" mass="68569">MLQKILSDQETGALQLGRQAFAYLIQIRLSDPIPTGVLLEYDFEFQSGKDAGAGGTGANWVSVTQLCPDLCYEGMTRLNFCLNSTLSDVVHGSCRKPHFPGKDALPLLDDLLANSLQRDVDGDVLEIRDRPDLLLMSGDQIYADDVAGPMLAAIHEVIALLGLPDERWHGATVNSAAELYRHSNCYYEREQLLPRNEASEAVVQRLFKGARKPIFTSASAKNHLISLSEVIAMYLLVWSPALWSKLKLSDTGIAQAYRAVFAAEKQPIQDFQANLKAVHRALAHIPVYMIFDDHDVTDDWNLTRGWEETAYQHPFSRRIIGNALVGYLIFQGWGNDPDRFKNLMPGLQLLMSSHQPDGVLAKPEHDEFINKLLDWSDWHYQIAVTPKILVLDTRTHRWRSERSENRPSGLMDWETLSDLQQELINHETVIMVSAAPVYGVKFIEAIQKIFVLFGQALMVDAENWMAHPGAANVMLNIFRHPKTPQHFLILSGDVHYSFFYSVRLRRQQRGPKISQITSSGIKNEFPDKLLQFFIHLNRALYGPRSPLNWFTRRRRMTIRAHQTREANPREVVNQSCLGRLRLGHEGAEVTAQLLLNDGEVIEFD</sequence>
<dbReference type="AlphaFoldDB" id="A0A1Y0I9P0"/>
<dbReference type="SUPFAM" id="SSF56300">
    <property type="entry name" value="Metallo-dependent phosphatases"/>
    <property type="match status" value="1"/>
</dbReference>
<name>A0A1Y0I9P0_9GAMM</name>
<evidence type="ECO:0000313" key="1">
    <source>
        <dbReference type="EMBL" id="ARU56103.1"/>
    </source>
</evidence>
<dbReference type="PANTHER" id="PTHR37031:SF2">
    <property type="entry name" value="PHOD-LIKE PHOSPHATASE METALLOPHOSPHATASE DOMAIN-CONTAINING PROTEIN"/>
    <property type="match status" value="1"/>
</dbReference>
<gene>
    <name evidence="1" type="ORF">OLMES_2030</name>
</gene>
<protein>
    <submittedName>
        <fullName evidence="1">Peptide methionine sulfoxide reductase</fullName>
    </submittedName>
</protein>
<dbReference type="KEGG" id="ome:OLMES_2030"/>
<dbReference type="Gene3D" id="3.60.21.70">
    <property type="entry name" value="PhoD-like phosphatase"/>
    <property type="match status" value="1"/>
</dbReference>
<evidence type="ECO:0000313" key="2">
    <source>
        <dbReference type="Proteomes" id="UP000196027"/>
    </source>
</evidence>
<proteinExistence type="predicted"/>
<dbReference type="InterPro" id="IPR029052">
    <property type="entry name" value="Metallo-depent_PP-like"/>
</dbReference>
<keyword evidence="2" id="KW-1185">Reference proteome</keyword>
<dbReference type="EMBL" id="CP021425">
    <property type="protein sequence ID" value="ARU56103.1"/>
    <property type="molecule type" value="Genomic_DNA"/>
</dbReference>
<dbReference type="Proteomes" id="UP000196027">
    <property type="component" value="Chromosome"/>
</dbReference>
<reference evidence="1 2" key="1">
    <citation type="submission" date="2017-05" db="EMBL/GenBank/DDBJ databases">
        <title>Genomic insights into alkan degradation activity of Oleiphilus messinensis.</title>
        <authorList>
            <person name="Kozyavkin S.A."/>
            <person name="Slesarev A.I."/>
            <person name="Golyshin P.N."/>
            <person name="Korzhenkov A."/>
            <person name="Golyshina O.N."/>
            <person name="Toshchakov S.V."/>
        </authorList>
    </citation>
    <scope>NUCLEOTIDE SEQUENCE [LARGE SCALE GENOMIC DNA]</scope>
    <source>
        <strain evidence="1 2">ME102</strain>
    </source>
</reference>
<organism evidence="1 2">
    <name type="scientific">Oleiphilus messinensis</name>
    <dbReference type="NCBI Taxonomy" id="141451"/>
    <lineage>
        <taxon>Bacteria</taxon>
        <taxon>Pseudomonadati</taxon>
        <taxon>Pseudomonadota</taxon>
        <taxon>Gammaproteobacteria</taxon>
        <taxon>Oceanospirillales</taxon>
        <taxon>Oleiphilaceae</taxon>
        <taxon>Oleiphilus</taxon>
    </lineage>
</organism>
<accession>A0A1Y0I9P0</accession>
<dbReference type="InterPro" id="IPR038607">
    <property type="entry name" value="PhoD-like_sf"/>
</dbReference>